<feature type="region of interest" description="Disordered" evidence="1">
    <location>
        <begin position="1"/>
        <end position="71"/>
    </location>
</feature>
<evidence type="ECO:0000313" key="3">
    <source>
        <dbReference type="Proteomes" id="UP001140510"/>
    </source>
</evidence>
<sequence>MEKIKEKLHIGSSRRKSQPENDISSSNTTHSTTFNSGPGHAAPAGVAGTTGTHGHTTGNSIEDTYEDRGSFDEELATMTPDERVAYLKEYDDSDKSGEPKKGGLIEKLIARGNKRTEEQLEREHAERTAGQTNLAGAASTAGSNPVIR</sequence>
<evidence type="ECO:0000256" key="1">
    <source>
        <dbReference type="SAM" id="MobiDB-lite"/>
    </source>
</evidence>
<evidence type="ECO:0000313" key="2">
    <source>
        <dbReference type="EMBL" id="KAJ4402168.1"/>
    </source>
</evidence>
<dbReference type="Proteomes" id="UP001140510">
    <property type="component" value="Unassembled WGS sequence"/>
</dbReference>
<feature type="compositionally biased region" description="Low complexity" evidence="1">
    <location>
        <begin position="24"/>
        <end position="58"/>
    </location>
</feature>
<dbReference type="EMBL" id="JAPEVA010000064">
    <property type="protein sequence ID" value="KAJ4402168.1"/>
    <property type="molecule type" value="Genomic_DNA"/>
</dbReference>
<name>A0A9W8ZB53_9PLEO</name>
<reference evidence="2" key="1">
    <citation type="submission" date="2022-10" db="EMBL/GenBank/DDBJ databases">
        <title>Tapping the CABI collections for fungal endophytes: first genome assemblies for Collariella, Neodidymelliopsis, Ascochyta clinopodiicola, Didymella pomorum, Didymosphaeria variabile, Neocosmospora piperis and Neocucurbitaria cava.</title>
        <authorList>
            <person name="Hill R."/>
        </authorList>
    </citation>
    <scope>NUCLEOTIDE SEQUENCE</scope>
    <source>
        <strain evidence="2">IMI 355091</strain>
    </source>
</reference>
<proteinExistence type="predicted"/>
<dbReference type="AlphaFoldDB" id="A0A9W8ZB53"/>
<accession>A0A9W8ZB53</accession>
<dbReference type="OrthoDB" id="5313204at2759"/>
<feature type="compositionally biased region" description="Basic and acidic residues" evidence="1">
    <location>
        <begin position="114"/>
        <end position="127"/>
    </location>
</feature>
<organism evidence="2 3">
    <name type="scientific">Didymella pomorum</name>
    <dbReference type="NCBI Taxonomy" id="749634"/>
    <lineage>
        <taxon>Eukaryota</taxon>
        <taxon>Fungi</taxon>
        <taxon>Dikarya</taxon>
        <taxon>Ascomycota</taxon>
        <taxon>Pezizomycotina</taxon>
        <taxon>Dothideomycetes</taxon>
        <taxon>Pleosporomycetidae</taxon>
        <taxon>Pleosporales</taxon>
        <taxon>Pleosporineae</taxon>
        <taxon>Didymellaceae</taxon>
        <taxon>Didymella</taxon>
    </lineage>
</organism>
<protein>
    <submittedName>
        <fullName evidence="2">Uncharacterized protein</fullName>
    </submittedName>
</protein>
<keyword evidence="3" id="KW-1185">Reference proteome</keyword>
<gene>
    <name evidence="2" type="ORF">N0V91_007376</name>
</gene>
<feature type="region of interest" description="Disordered" evidence="1">
    <location>
        <begin position="112"/>
        <end position="148"/>
    </location>
</feature>
<comment type="caution">
    <text evidence="2">The sequence shown here is derived from an EMBL/GenBank/DDBJ whole genome shotgun (WGS) entry which is preliminary data.</text>
</comment>